<protein>
    <submittedName>
        <fullName evidence="1">Uncharacterized protein</fullName>
    </submittedName>
</protein>
<dbReference type="Proteomes" id="UP000828048">
    <property type="component" value="Chromosome 9"/>
</dbReference>
<accession>A0ACB7ZND8</accession>
<gene>
    <name evidence="1" type="ORF">Vadar_032989</name>
</gene>
<sequence length="293" mass="32186">MLYENIIDVTENFSAKYCVGEGGCGTVYRAALPNDQVVAVKKLHSSSDGGLFDQKGFTSEIRTLTEIRHRHIVKLYGFCSHPRHSLLVYEFLQGGSLGKLLASNEEGTKFDWKKRVDVVNSLANALSYMHHNCSPPIIHRDISSKNILFDSEYVAHISDFGTARFMKPNSSNWTSFAGTLGYTAPVILGQHPGDLISSLSLSSSSSSSLSSSTRHVILLKDVLDQRLPPPPNHVAGQVVVAAKVAFACLNARPLSRPTMEQVARKLSKPKPSLPNQFDLITLGELLDTHSFTY</sequence>
<reference evidence="1 2" key="1">
    <citation type="journal article" date="2021" name="Hortic Res">
        <title>High-quality reference genome and annotation aids understanding of berry development for evergreen blueberry (Vaccinium darrowii).</title>
        <authorList>
            <person name="Yu J."/>
            <person name="Hulse-Kemp A.M."/>
            <person name="Babiker E."/>
            <person name="Staton M."/>
        </authorList>
    </citation>
    <scope>NUCLEOTIDE SEQUENCE [LARGE SCALE GENOMIC DNA]</scope>
    <source>
        <strain evidence="2">cv. NJ 8807/NJ 8810</strain>
        <tissue evidence="1">Young leaf</tissue>
    </source>
</reference>
<evidence type="ECO:0000313" key="2">
    <source>
        <dbReference type="Proteomes" id="UP000828048"/>
    </source>
</evidence>
<organism evidence="1 2">
    <name type="scientific">Vaccinium darrowii</name>
    <dbReference type="NCBI Taxonomy" id="229202"/>
    <lineage>
        <taxon>Eukaryota</taxon>
        <taxon>Viridiplantae</taxon>
        <taxon>Streptophyta</taxon>
        <taxon>Embryophyta</taxon>
        <taxon>Tracheophyta</taxon>
        <taxon>Spermatophyta</taxon>
        <taxon>Magnoliopsida</taxon>
        <taxon>eudicotyledons</taxon>
        <taxon>Gunneridae</taxon>
        <taxon>Pentapetalae</taxon>
        <taxon>asterids</taxon>
        <taxon>Ericales</taxon>
        <taxon>Ericaceae</taxon>
        <taxon>Vaccinioideae</taxon>
        <taxon>Vaccinieae</taxon>
        <taxon>Vaccinium</taxon>
    </lineage>
</organism>
<dbReference type="EMBL" id="CM037159">
    <property type="protein sequence ID" value="KAH7867408.1"/>
    <property type="molecule type" value="Genomic_DNA"/>
</dbReference>
<comment type="caution">
    <text evidence="1">The sequence shown here is derived from an EMBL/GenBank/DDBJ whole genome shotgun (WGS) entry which is preliminary data.</text>
</comment>
<evidence type="ECO:0000313" key="1">
    <source>
        <dbReference type="EMBL" id="KAH7867408.1"/>
    </source>
</evidence>
<proteinExistence type="predicted"/>
<name>A0ACB7ZND8_9ERIC</name>
<keyword evidence="2" id="KW-1185">Reference proteome</keyword>